<dbReference type="GO" id="GO:0016042">
    <property type="term" value="P:lipid catabolic process"/>
    <property type="evidence" value="ECO:0007669"/>
    <property type="project" value="UniProtKB-UniRule"/>
</dbReference>
<evidence type="ECO:0000313" key="5">
    <source>
        <dbReference type="Proteomes" id="UP000037507"/>
    </source>
</evidence>
<keyword evidence="5" id="KW-1185">Reference proteome</keyword>
<comment type="caution">
    <text evidence="4">The sequence shown here is derived from an EMBL/GenBank/DDBJ whole genome shotgun (WGS) entry which is preliminary data.</text>
</comment>
<keyword evidence="2" id="KW-0442">Lipid degradation</keyword>
<dbReference type="Pfam" id="PF01734">
    <property type="entry name" value="Patatin"/>
    <property type="match status" value="1"/>
</dbReference>
<dbReference type="Proteomes" id="UP000037507">
    <property type="component" value="Unassembled WGS sequence"/>
</dbReference>
<name>A0A2T7U8N9_9BURK</name>
<feature type="short sequence motif" description="GXSXG" evidence="2">
    <location>
        <begin position="311"/>
        <end position="315"/>
    </location>
</feature>
<organism evidence="4 5">
    <name type="scientific">Limnohabitans planktonicus II-D5</name>
    <dbReference type="NCBI Taxonomy" id="1293045"/>
    <lineage>
        <taxon>Bacteria</taxon>
        <taxon>Pseudomonadati</taxon>
        <taxon>Pseudomonadota</taxon>
        <taxon>Betaproteobacteria</taxon>
        <taxon>Burkholderiales</taxon>
        <taxon>Comamonadaceae</taxon>
        <taxon>Limnohabitans</taxon>
    </lineage>
</organism>
<evidence type="ECO:0000256" key="1">
    <source>
        <dbReference type="ARBA" id="ARBA00023098"/>
    </source>
</evidence>
<feature type="short sequence motif" description="DGA/G" evidence="2">
    <location>
        <begin position="474"/>
        <end position="476"/>
    </location>
</feature>
<dbReference type="InterPro" id="IPR057070">
    <property type="entry name" value="HKD_inactive"/>
</dbReference>
<dbReference type="SUPFAM" id="SSF52151">
    <property type="entry name" value="FabD/lysophospholipase-like"/>
    <property type="match status" value="1"/>
</dbReference>
<dbReference type="PANTHER" id="PTHR46394:SF1">
    <property type="entry name" value="PNPLA DOMAIN-CONTAINING PROTEIN"/>
    <property type="match status" value="1"/>
</dbReference>
<feature type="domain" description="PNPLA" evidence="3">
    <location>
        <begin position="280"/>
        <end position="487"/>
    </location>
</feature>
<sequence length="925" mass="103578">MSNKLDNNFEMETVKLLPERERVIYENLSADELSIAAELMQSAFQDLLRDDSSLAEVFEKFNVAKAKVAIFGGWARDRLIEYIHKTEMHSRDIDFVIDSDLPIEHFFPKEAEKNPFGGVGIIGTKIPFEAWNLKNTFLFKFENQNGSFDQLPPTADYDINAILFFPYQQNEKALLIDAGAGHAIKHRKIDFMADIVAQPTIQAARAVILATKLGLEPSMAVCDFVQDVCEDRQIARTVEKALERYCPTEFTKGARDLLDLIRRGRAGGRPKSEFFGHCWGVFEGGGVRAAAHAGAYAAAKRAGITFGRVAGTSAGSIVGALVAAGATPSYLRKNLQELDFLTLLEKPKNQNIFFAKRLPFLAKLIGMLTPGKLRSLVDIAKYGGLHDSTKLGDWIENRLIELVRLDGKANKGPVLFSELPIPFHVVATDFSTGKPKIWSPETTSDESVSLAVRHSCTIPLFFQPAPSGASIFFDGGVVSNLPAYILNNRRGNMAERDISPRILAFRLLAEDKGATPVQDLIDFCKRLSATVIDSASEIQLQLQTNVYPIDIHTGAIDSTDFEKLDEKNKRFLYGRGVRDVRNFVANERLNLSRKDTVTQVFQGFDEKMLLLVRQIPSCQKSFLAMGSDTYWLDHVFPSLLLLARRGIPVSIVVPKVNSTKIDSDEKRRRQLLALLGATVIETDEELAFEGFVFDLGSPRACTILAYHSSDESQRNHRYKNEKIRLYTTDSDPAVLGMMTEKTATYTSEVTSKRPNLDYQPCDQQELINRLKTIPAYVNASIILERISVNNKLIVMQKFIKEFKAIQINLMVSDLITSNQNLFTPIQVQLEGNAYSIVTPPVLERHGDSLVVIDGNTRLHHCFVNGIEEIDAVVISNVKEDLPSDGRFNLRSLRLVSSTVSMPDNYKNLNASKYRHIERAVHERYD</sequence>
<feature type="active site" description="Nucleophile" evidence="2">
    <location>
        <position position="313"/>
    </location>
</feature>
<dbReference type="Pfam" id="PF24402">
    <property type="entry name" value="iHKD"/>
    <property type="match status" value="1"/>
</dbReference>
<gene>
    <name evidence="4" type="ORF">H663_019300</name>
</gene>
<reference evidence="4" key="1">
    <citation type="submission" date="2017-04" db="EMBL/GenBank/DDBJ databases">
        <title>Unexpected and diverse lifestyles within the genus Limnohabitans.</title>
        <authorList>
            <person name="Kasalicky V."/>
            <person name="Mehrshad M."/>
            <person name="Andrei S.-A."/>
            <person name="Salcher M."/>
            <person name="Kratochvilova H."/>
            <person name="Simek K."/>
            <person name="Ghai R."/>
        </authorList>
    </citation>
    <scope>NUCLEOTIDE SEQUENCE [LARGE SCALE GENOMIC DNA]</scope>
    <source>
        <strain evidence="4">II-D5</strain>
    </source>
</reference>
<dbReference type="PROSITE" id="PS51635">
    <property type="entry name" value="PNPLA"/>
    <property type="match status" value="1"/>
</dbReference>
<proteinExistence type="predicted"/>
<evidence type="ECO:0000259" key="3">
    <source>
        <dbReference type="PROSITE" id="PS51635"/>
    </source>
</evidence>
<dbReference type="AlphaFoldDB" id="A0A2T7U8N9"/>
<dbReference type="Gene3D" id="3.40.1090.10">
    <property type="entry name" value="Cytosolic phospholipase A2 catalytic domain"/>
    <property type="match status" value="2"/>
</dbReference>
<dbReference type="InterPro" id="IPR052580">
    <property type="entry name" value="Lipid_Hydrolase"/>
</dbReference>
<keyword evidence="2" id="KW-0378">Hydrolase</keyword>
<dbReference type="OrthoDB" id="9798773at2"/>
<dbReference type="InterPro" id="IPR002641">
    <property type="entry name" value="PNPLA_dom"/>
</dbReference>
<dbReference type="EMBL" id="LFYT02000044">
    <property type="protein sequence ID" value="PVE41034.1"/>
    <property type="molecule type" value="Genomic_DNA"/>
</dbReference>
<accession>A0A2T7U8N9</accession>
<dbReference type="GO" id="GO:0016787">
    <property type="term" value="F:hydrolase activity"/>
    <property type="evidence" value="ECO:0007669"/>
    <property type="project" value="UniProtKB-UniRule"/>
</dbReference>
<dbReference type="InterPro" id="IPR016035">
    <property type="entry name" value="Acyl_Trfase/lysoPLipase"/>
</dbReference>
<feature type="active site" description="Proton acceptor" evidence="2">
    <location>
        <position position="474"/>
    </location>
</feature>
<dbReference type="RefSeq" id="WP_083451232.1">
    <property type="nucleotide sequence ID" value="NZ_LFYT02000044.1"/>
</dbReference>
<dbReference type="PANTHER" id="PTHR46394">
    <property type="entry name" value="ANNEXIN"/>
    <property type="match status" value="1"/>
</dbReference>
<protein>
    <recommendedName>
        <fullName evidence="3">PNPLA domain-containing protein</fullName>
    </recommendedName>
</protein>
<comment type="caution">
    <text evidence="2">Lacks conserved residue(s) required for the propagation of feature annotation.</text>
</comment>
<evidence type="ECO:0000313" key="4">
    <source>
        <dbReference type="EMBL" id="PVE41034.1"/>
    </source>
</evidence>
<evidence type="ECO:0000256" key="2">
    <source>
        <dbReference type="PROSITE-ProRule" id="PRU01161"/>
    </source>
</evidence>
<keyword evidence="1 2" id="KW-0443">Lipid metabolism</keyword>